<keyword evidence="2" id="KW-1185">Reference proteome</keyword>
<proteinExistence type="predicted"/>
<dbReference type="EMBL" id="JAVFKD010000016">
    <property type="protein sequence ID" value="KAK5987762.1"/>
    <property type="molecule type" value="Genomic_DNA"/>
</dbReference>
<accession>A0ABR0S6K4</accession>
<gene>
    <name evidence="1" type="ORF">PT974_11895</name>
</gene>
<name>A0ABR0S6K4_9HYPO</name>
<sequence length="44" mass="5065">MGTQSRAGDEGILKHHSQFPLVDSDIVMHLRVSGTLFQRKKRRM</sequence>
<dbReference type="Proteomes" id="UP001338125">
    <property type="component" value="Unassembled WGS sequence"/>
</dbReference>
<evidence type="ECO:0000313" key="1">
    <source>
        <dbReference type="EMBL" id="KAK5987762.1"/>
    </source>
</evidence>
<comment type="caution">
    <text evidence="1">The sequence shown here is derived from an EMBL/GenBank/DDBJ whole genome shotgun (WGS) entry which is preliminary data.</text>
</comment>
<reference evidence="1 2" key="1">
    <citation type="submission" date="2024-01" db="EMBL/GenBank/DDBJ databases">
        <title>Complete genome of Cladobotryum mycophilum ATHUM6906.</title>
        <authorList>
            <person name="Christinaki A.C."/>
            <person name="Myridakis A.I."/>
            <person name="Kouvelis V.N."/>
        </authorList>
    </citation>
    <scope>NUCLEOTIDE SEQUENCE [LARGE SCALE GENOMIC DNA]</scope>
    <source>
        <strain evidence="1 2">ATHUM6906</strain>
    </source>
</reference>
<organism evidence="1 2">
    <name type="scientific">Cladobotryum mycophilum</name>
    <dbReference type="NCBI Taxonomy" id="491253"/>
    <lineage>
        <taxon>Eukaryota</taxon>
        <taxon>Fungi</taxon>
        <taxon>Dikarya</taxon>
        <taxon>Ascomycota</taxon>
        <taxon>Pezizomycotina</taxon>
        <taxon>Sordariomycetes</taxon>
        <taxon>Hypocreomycetidae</taxon>
        <taxon>Hypocreales</taxon>
        <taxon>Hypocreaceae</taxon>
        <taxon>Cladobotryum</taxon>
    </lineage>
</organism>
<evidence type="ECO:0000313" key="2">
    <source>
        <dbReference type="Proteomes" id="UP001338125"/>
    </source>
</evidence>
<protein>
    <submittedName>
        <fullName evidence="1">Uncharacterized protein</fullName>
    </submittedName>
</protein>